<evidence type="ECO:0000313" key="7">
    <source>
        <dbReference type="Proteomes" id="UP000728185"/>
    </source>
</evidence>
<evidence type="ECO:0000256" key="2">
    <source>
        <dbReference type="ARBA" id="ARBA00010305"/>
    </source>
</evidence>
<keyword evidence="7" id="KW-1185">Reference proteome</keyword>
<sequence length="204" mass="23723">MWYAVIRFPLVFQCRMHKRRVDMLTRVLKPLNRQHYQLVCRQLLFELAETLSTMRDLKQEIHDELSNENSKTTIHYARKANQLAKRAVNAFDDFLATFARTPSQSTKVRKFAEDEIRPVMLAHFYSARLHSRIITVNSNDQIRNLSRALGSYRSAVSVVENHLQHHPRSSIQNAEELSIARDMCNLLPIKLSRLARGEPVGTIK</sequence>
<dbReference type="EMBL" id="LUCM01003409">
    <property type="protein sequence ID" value="KAA0195850.1"/>
    <property type="molecule type" value="Genomic_DNA"/>
</dbReference>
<keyword evidence="4" id="KW-0963">Cytoplasm</keyword>
<organism evidence="6 7">
    <name type="scientific">Fasciolopsis buskii</name>
    <dbReference type="NCBI Taxonomy" id="27845"/>
    <lineage>
        <taxon>Eukaryota</taxon>
        <taxon>Metazoa</taxon>
        <taxon>Spiralia</taxon>
        <taxon>Lophotrochozoa</taxon>
        <taxon>Platyhelminthes</taxon>
        <taxon>Trematoda</taxon>
        <taxon>Digenea</taxon>
        <taxon>Plagiorchiida</taxon>
        <taxon>Echinostomata</taxon>
        <taxon>Echinostomatoidea</taxon>
        <taxon>Fasciolidae</taxon>
        <taxon>Fasciolopsis</taxon>
    </lineage>
</organism>
<dbReference type="PANTHER" id="PTHR46321">
    <property type="entry name" value="KIF1-BINDING PROTEIN"/>
    <property type="match status" value="1"/>
</dbReference>
<evidence type="ECO:0000256" key="4">
    <source>
        <dbReference type="ARBA" id="ARBA00022490"/>
    </source>
</evidence>
<dbReference type="GO" id="GO:0005856">
    <property type="term" value="C:cytoskeleton"/>
    <property type="evidence" value="ECO:0007669"/>
    <property type="project" value="UniProtKB-SubCell"/>
</dbReference>
<dbReference type="PANTHER" id="PTHR46321:SF1">
    <property type="entry name" value="KIF-BINDING PROTEIN"/>
    <property type="match status" value="1"/>
</dbReference>
<dbReference type="AlphaFoldDB" id="A0A8E0RXV3"/>
<reference evidence="6" key="1">
    <citation type="submission" date="2019-05" db="EMBL/GenBank/DDBJ databases">
        <title>Annotation for the trematode Fasciolopsis buski.</title>
        <authorList>
            <person name="Choi Y.-J."/>
        </authorList>
    </citation>
    <scope>NUCLEOTIDE SEQUENCE</scope>
    <source>
        <strain evidence="6">HT</strain>
        <tissue evidence="6">Whole worm</tissue>
    </source>
</reference>
<evidence type="ECO:0000256" key="1">
    <source>
        <dbReference type="ARBA" id="ARBA00004245"/>
    </source>
</evidence>
<proteinExistence type="inferred from homology"/>
<comment type="similarity">
    <text evidence="2">Belongs to the KIF-binding protein family.</text>
</comment>
<name>A0A8E0RXV3_9TREM</name>
<comment type="caution">
    <text evidence="6">The sequence shown here is derived from an EMBL/GenBank/DDBJ whole genome shotgun (WGS) entry which is preliminary data.</text>
</comment>
<protein>
    <recommendedName>
        <fullName evidence="3">KIF-binding protein</fullName>
    </recommendedName>
</protein>
<accession>A0A8E0RXV3</accession>
<dbReference type="OrthoDB" id="409897at2759"/>
<gene>
    <name evidence="6" type="ORF">FBUS_10411</name>
</gene>
<evidence type="ECO:0000256" key="3">
    <source>
        <dbReference type="ARBA" id="ARBA00016840"/>
    </source>
</evidence>
<keyword evidence="5" id="KW-0206">Cytoskeleton</keyword>
<dbReference type="Proteomes" id="UP000728185">
    <property type="component" value="Unassembled WGS sequence"/>
</dbReference>
<dbReference type="Pfam" id="PF12309">
    <property type="entry name" value="KBP_C"/>
    <property type="match status" value="1"/>
</dbReference>
<evidence type="ECO:0000256" key="5">
    <source>
        <dbReference type="ARBA" id="ARBA00023212"/>
    </source>
</evidence>
<evidence type="ECO:0000313" key="6">
    <source>
        <dbReference type="EMBL" id="KAA0195850.1"/>
    </source>
</evidence>
<dbReference type="InterPro" id="IPR022083">
    <property type="entry name" value="KBP"/>
</dbReference>
<comment type="subcellular location">
    <subcellularLocation>
        <location evidence="1">Cytoplasm</location>
        <location evidence="1">Cytoskeleton</location>
    </subcellularLocation>
</comment>